<comment type="caution">
    <text evidence="7">The sequence shown here is derived from an EMBL/GenBank/DDBJ whole genome shotgun (WGS) entry which is preliminary data.</text>
</comment>
<keyword evidence="3" id="KW-0786">Thiamine pyrophosphate</keyword>
<evidence type="ECO:0000313" key="7">
    <source>
        <dbReference type="EMBL" id="HAN29872.1"/>
    </source>
</evidence>
<dbReference type="PANTHER" id="PTHR43257">
    <property type="entry name" value="PYRUVATE DEHYDROGENASE E1 COMPONENT BETA SUBUNIT"/>
    <property type="match status" value="1"/>
</dbReference>
<dbReference type="SUPFAM" id="SSF52922">
    <property type="entry name" value="TK C-terminal domain-like"/>
    <property type="match status" value="1"/>
</dbReference>
<evidence type="ECO:0000256" key="1">
    <source>
        <dbReference type="ARBA" id="ARBA00002859"/>
    </source>
</evidence>
<dbReference type="SMART" id="SM00861">
    <property type="entry name" value="Transket_pyr"/>
    <property type="match status" value="1"/>
</dbReference>
<comment type="function">
    <text evidence="1">The branched-chain alpha-keto dehydrogenase complex catalyzes the overall conversion of alpha-keto acids to acyl-CoA and CO(2). It contains multiple copies of three enzymatic components: branched-chain alpha-keto acid decarboxylase (E1), lipoamide acyltransferase (E2) and lipoamide dehydrogenase (E3).</text>
</comment>
<gene>
    <name evidence="7" type="ORF">DCP75_19570</name>
</gene>
<dbReference type="NCBIfam" id="NF006667">
    <property type="entry name" value="PRK09212.1"/>
    <property type="match status" value="1"/>
</dbReference>
<dbReference type="CDD" id="cd07036">
    <property type="entry name" value="TPP_PYR_E1-PDHc-beta_like"/>
    <property type="match status" value="1"/>
</dbReference>
<feature type="domain" description="Transketolase-like pyrimidine-binding" evidence="6">
    <location>
        <begin position="4"/>
        <end position="188"/>
    </location>
</feature>
<reference evidence="7 8" key="1">
    <citation type="journal article" date="2018" name="Nat. Biotechnol.">
        <title>A standardized bacterial taxonomy based on genome phylogeny substantially revises the tree of life.</title>
        <authorList>
            <person name="Parks D.H."/>
            <person name="Chuvochina M."/>
            <person name="Waite D.W."/>
            <person name="Rinke C."/>
            <person name="Skarshewski A."/>
            <person name="Chaumeil P.A."/>
            <person name="Hugenholtz P."/>
        </authorList>
    </citation>
    <scope>NUCLEOTIDE SEQUENCE [LARGE SCALE GENOMIC DNA]</scope>
    <source>
        <strain evidence="7">UBA9158</strain>
    </source>
</reference>
<dbReference type="SUPFAM" id="SSF52518">
    <property type="entry name" value="Thiamin diphosphate-binding fold (THDP-binding)"/>
    <property type="match status" value="1"/>
</dbReference>
<keyword evidence="2" id="KW-0560">Oxidoreductase</keyword>
<sequence length="337" mass="36380">MAKKTIREVIHDTVQSEMRRDPNVILMGEDVAGGAGCSGEDDAFGGAFGFYKGLVGEFGRGRIIDTPISEAAYIGAAAGAAMTGLRPIADLQFFDFLGVCFDQIYNQMAKFRYMFGGKSDTPLVILSLVGAGLRCGAQHSQSLHPQVTAVPGLKVVMPENAYDTKGLLLTAIRDDDPVIFLLHKLQFENACEVPDEEYLIPFGEASFVREGTDVTVVAFSAMVAKAVAVADRLREEGISVEVIDPRTTSPLDEEAILESVEMTGRLVVVDEAWERCSVAADISSIVARKAFGALQAPIMTVTAPHTPAPFSPVLEDLYIPGEDDIESAIREVIAYRR</sequence>
<proteinExistence type="predicted"/>
<dbReference type="InterPro" id="IPR029061">
    <property type="entry name" value="THDP-binding"/>
</dbReference>
<dbReference type="Pfam" id="PF02779">
    <property type="entry name" value="Transket_pyr"/>
    <property type="match status" value="1"/>
</dbReference>
<dbReference type="InterPro" id="IPR005475">
    <property type="entry name" value="Transketolase-like_Pyr-bd"/>
</dbReference>
<evidence type="ECO:0000313" key="8">
    <source>
        <dbReference type="Proteomes" id="UP000259273"/>
    </source>
</evidence>
<evidence type="ECO:0000256" key="2">
    <source>
        <dbReference type="ARBA" id="ARBA00023002"/>
    </source>
</evidence>
<dbReference type="Pfam" id="PF02780">
    <property type="entry name" value="Transketolase_C"/>
    <property type="match status" value="1"/>
</dbReference>
<evidence type="ECO:0000259" key="6">
    <source>
        <dbReference type="SMART" id="SM00861"/>
    </source>
</evidence>
<evidence type="ECO:0000256" key="4">
    <source>
        <dbReference type="ARBA" id="ARBA00070795"/>
    </source>
</evidence>
<dbReference type="PANTHER" id="PTHR43257:SF3">
    <property type="entry name" value="ACETOIN:2,6-DICHLOROPHENOLINDOPHENOL OXIDOREDUCTASE SUBUNIT BETA"/>
    <property type="match status" value="1"/>
</dbReference>
<name>A0A3C1KT35_9GAMM</name>
<dbReference type="Proteomes" id="UP000259273">
    <property type="component" value="Unassembled WGS sequence"/>
</dbReference>
<dbReference type="FunFam" id="3.40.50.970:FF:000001">
    <property type="entry name" value="Pyruvate dehydrogenase E1 beta subunit"/>
    <property type="match status" value="1"/>
</dbReference>
<dbReference type="GO" id="GO:0016491">
    <property type="term" value="F:oxidoreductase activity"/>
    <property type="evidence" value="ECO:0007669"/>
    <property type="project" value="UniProtKB-KW"/>
</dbReference>
<evidence type="ECO:0000256" key="5">
    <source>
        <dbReference type="ARBA" id="ARBA00082400"/>
    </source>
</evidence>
<accession>A0A3C1KT35</accession>
<dbReference type="Gene3D" id="3.40.50.970">
    <property type="match status" value="1"/>
</dbReference>
<dbReference type="Gene3D" id="3.40.50.920">
    <property type="match status" value="1"/>
</dbReference>
<organism evidence="7 8">
    <name type="scientific">Haliea salexigens</name>
    <dbReference type="NCBI Taxonomy" id="287487"/>
    <lineage>
        <taxon>Bacteria</taxon>
        <taxon>Pseudomonadati</taxon>
        <taxon>Pseudomonadota</taxon>
        <taxon>Gammaproteobacteria</taxon>
        <taxon>Cellvibrionales</taxon>
        <taxon>Halieaceae</taxon>
        <taxon>Haliea</taxon>
    </lineage>
</organism>
<evidence type="ECO:0000256" key="3">
    <source>
        <dbReference type="ARBA" id="ARBA00023052"/>
    </source>
</evidence>
<dbReference type="InterPro" id="IPR033248">
    <property type="entry name" value="Transketolase_C"/>
</dbReference>
<dbReference type="FunFam" id="3.40.50.920:FF:000001">
    <property type="entry name" value="Pyruvate dehydrogenase E1 beta subunit"/>
    <property type="match status" value="1"/>
</dbReference>
<dbReference type="InterPro" id="IPR009014">
    <property type="entry name" value="Transketo_C/PFOR_II"/>
</dbReference>
<dbReference type="AlphaFoldDB" id="A0A3C1KT35"/>
<dbReference type="EMBL" id="DMND01000264">
    <property type="protein sequence ID" value="HAN29872.1"/>
    <property type="molecule type" value="Genomic_DNA"/>
</dbReference>
<protein>
    <recommendedName>
        <fullName evidence="4">2-oxoisovalerate dehydrogenase subunit beta</fullName>
    </recommendedName>
    <alternativeName>
        <fullName evidence="5">Branched-chain alpha-keto acid dehydrogenase E1 component beta chain</fullName>
    </alternativeName>
</protein>